<keyword evidence="5" id="KW-1185">Reference proteome</keyword>
<evidence type="ECO:0000256" key="2">
    <source>
        <dbReference type="RuleBase" id="RU003616"/>
    </source>
</evidence>
<dbReference type="InterPro" id="IPR008978">
    <property type="entry name" value="HSP20-like_chaperone"/>
</dbReference>
<reference evidence="4 5" key="1">
    <citation type="submission" date="2019-11" db="EMBL/GenBank/DDBJ databases">
        <title>Lactobacillus sp. nov. CRM56-3, isolated from fermented tea leaves.</title>
        <authorList>
            <person name="Phuengjayaem S."/>
            <person name="Tanasupawat S."/>
        </authorList>
    </citation>
    <scope>NUCLEOTIDE SEQUENCE [LARGE SCALE GENOMIC DNA]</scope>
    <source>
        <strain evidence="4 5">CRM56-3</strain>
    </source>
</reference>
<dbReference type="SUPFAM" id="SSF49764">
    <property type="entry name" value="HSP20-like chaperones"/>
    <property type="match status" value="1"/>
</dbReference>
<comment type="similarity">
    <text evidence="1 2">Belongs to the small heat shock protein (HSP20) family.</text>
</comment>
<evidence type="ECO:0000259" key="3">
    <source>
        <dbReference type="PROSITE" id="PS01031"/>
    </source>
</evidence>
<evidence type="ECO:0000313" key="4">
    <source>
        <dbReference type="EMBL" id="MTV82834.1"/>
    </source>
</evidence>
<sequence length="142" mass="16529">MANFLANRDYDEMDPMNFFNDFGNFGRRFFNNNDTMKTDIKETDKSYEVSAELPGFKKDGIHLDYRDNTLRINAVHNIDREDKDEKGRVLRQERSSSNITRSFYLPGVDQDNVKATYDGGILKLTLPKLTEDKKDSHHISID</sequence>
<accession>A0A7X2XW97</accession>
<dbReference type="InterPro" id="IPR031107">
    <property type="entry name" value="Small_HSP"/>
</dbReference>
<dbReference type="AlphaFoldDB" id="A0A7X2XW97"/>
<protein>
    <submittedName>
        <fullName evidence="4">Hsp20 family protein</fullName>
    </submittedName>
</protein>
<name>A0A7X2XW97_9LACO</name>
<dbReference type="InterPro" id="IPR002068">
    <property type="entry name" value="A-crystallin/Hsp20_dom"/>
</dbReference>
<dbReference type="PANTHER" id="PTHR11527">
    <property type="entry name" value="HEAT-SHOCK PROTEIN 20 FAMILY MEMBER"/>
    <property type="match status" value="1"/>
</dbReference>
<dbReference type="CDD" id="cd06471">
    <property type="entry name" value="ACD_LpsHSP_like"/>
    <property type="match status" value="1"/>
</dbReference>
<dbReference type="Pfam" id="PF00011">
    <property type="entry name" value="HSP20"/>
    <property type="match status" value="1"/>
</dbReference>
<feature type="domain" description="SHSP" evidence="3">
    <location>
        <begin position="29"/>
        <end position="142"/>
    </location>
</feature>
<organism evidence="4 5">
    <name type="scientific">Secundilactobacillus folii</name>
    <dbReference type="NCBI Taxonomy" id="2678357"/>
    <lineage>
        <taxon>Bacteria</taxon>
        <taxon>Bacillati</taxon>
        <taxon>Bacillota</taxon>
        <taxon>Bacilli</taxon>
        <taxon>Lactobacillales</taxon>
        <taxon>Lactobacillaceae</taxon>
        <taxon>Secundilactobacillus</taxon>
    </lineage>
</organism>
<dbReference type="Proteomes" id="UP000466388">
    <property type="component" value="Unassembled WGS sequence"/>
</dbReference>
<dbReference type="PROSITE" id="PS01031">
    <property type="entry name" value="SHSP"/>
    <property type="match status" value="1"/>
</dbReference>
<dbReference type="EMBL" id="WNJO01000011">
    <property type="protein sequence ID" value="MTV82834.1"/>
    <property type="molecule type" value="Genomic_DNA"/>
</dbReference>
<dbReference type="RefSeq" id="WP_155432100.1">
    <property type="nucleotide sequence ID" value="NZ_WNJO01000011.1"/>
</dbReference>
<dbReference type="Gene3D" id="2.60.40.790">
    <property type="match status" value="1"/>
</dbReference>
<evidence type="ECO:0000256" key="1">
    <source>
        <dbReference type="PROSITE-ProRule" id="PRU00285"/>
    </source>
</evidence>
<evidence type="ECO:0000313" key="5">
    <source>
        <dbReference type="Proteomes" id="UP000466388"/>
    </source>
</evidence>
<comment type="caution">
    <text evidence="4">The sequence shown here is derived from an EMBL/GenBank/DDBJ whole genome shotgun (WGS) entry which is preliminary data.</text>
</comment>
<gene>
    <name evidence="4" type="ORF">GM612_09275</name>
</gene>
<proteinExistence type="inferred from homology"/>